<evidence type="ECO:0000256" key="1">
    <source>
        <dbReference type="SAM" id="Phobius"/>
    </source>
</evidence>
<comment type="caution">
    <text evidence="2">The sequence shown here is derived from an EMBL/GenBank/DDBJ whole genome shotgun (WGS) entry which is preliminary data.</text>
</comment>
<name>A0A565B8P7_9BRAS</name>
<sequence>MNQADFFCCLLPYERFLSSAECLAWSGSIDICFVSMEGRYRGLVVGLELVLWSAPHPCQTQLEFSLPCPCPCDLETHIPRPAVKLSFVTRPFLNKSSSGDIRRVFSWLSRLLVSFFFYAFIVLSVDPCVALASKSFVDLEVEFLQRLLH</sequence>
<keyword evidence="1" id="KW-0812">Transmembrane</keyword>
<dbReference type="AlphaFoldDB" id="A0A565B8P7"/>
<keyword evidence="3" id="KW-1185">Reference proteome</keyword>
<accession>A0A565B8P7</accession>
<protein>
    <submittedName>
        <fullName evidence="2">Uncharacterized protein</fullName>
    </submittedName>
</protein>
<dbReference type="EMBL" id="CABITT030000003">
    <property type="protein sequence ID" value="VVA97912.1"/>
    <property type="molecule type" value="Genomic_DNA"/>
</dbReference>
<keyword evidence="1" id="KW-0472">Membrane</keyword>
<evidence type="ECO:0000313" key="2">
    <source>
        <dbReference type="EMBL" id="VVA97912.1"/>
    </source>
</evidence>
<proteinExistence type="predicted"/>
<organism evidence="2 3">
    <name type="scientific">Arabis nemorensis</name>
    <dbReference type="NCBI Taxonomy" id="586526"/>
    <lineage>
        <taxon>Eukaryota</taxon>
        <taxon>Viridiplantae</taxon>
        <taxon>Streptophyta</taxon>
        <taxon>Embryophyta</taxon>
        <taxon>Tracheophyta</taxon>
        <taxon>Spermatophyta</taxon>
        <taxon>Magnoliopsida</taxon>
        <taxon>eudicotyledons</taxon>
        <taxon>Gunneridae</taxon>
        <taxon>Pentapetalae</taxon>
        <taxon>rosids</taxon>
        <taxon>malvids</taxon>
        <taxon>Brassicales</taxon>
        <taxon>Brassicaceae</taxon>
        <taxon>Arabideae</taxon>
        <taxon>Arabis</taxon>
    </lineage>
</organism>
<reference evidence="2" key="1">
    <citation type="submission" date="2019-07" db="EMBL/GenBank/DDBJ databases">
        <authorList>
            <person name="Dittberner H."/>
        </authorList>
    </citation>
    <scope>NUCLEOTIDE SEQUENCE [LARGE SCALE GENOMIC DNA]</scope>
</reference>
<evidence type="ECO:0000313" key="3">
    <source>
        <dbReference type="Proteomes" id="UP000489600"/>
    </source>
</evidence>
<gene>
    <name evidence="2" type="ORF">ANE_LOCUS8357</name>
</gene>
<dbReference type="Proteomes" id="UP000489600">
    <property type="component" value="Unassembled WGS sequence"/>
</dbReference>
<keyword evidence="1" id="KW-1133">Transmembrane helix</keyword>
<feature type="transmembrane region" description="Helical" evidence="1">
    <location>
        <begin position="104"/>
        <end position="125"/>
    </location>
</feature>